<feature type="region of interest" description="Disordered" evidence="1">
    <location>
        <begin position="1"/>
        <end position="23"/>
    </location>
</feature>
<comment type="caution">
    <text evidence="2">The sequence shown here is derived from an EMBL/GenBank/DDBJ whole genome shotgun (WGS) entry which is preliminary data.</text>
</comment>
<proteinExistence type="predicted"/>
<dbReference type="Proteomes" id="UP001243330">
    <property type="component" value="Unassembled WGS sequence"/>
</dbReference>
<dbReference type="AlphaFoldDB" id="A0AAD9EE73"/>
<evidence type="ECO:0000256" key="1">
    <source>
        <dbReference type="SAM" id="MobiDB-lite"/>
    </source>
</evidence>
<reference evidence="2" key="1">
    <citation type="submission" date="2023-01" db="EMBL/GenBank/DDBJ databases">
        <title>Colletotrichum chrysophilum M932 genome sequence.</title>
        <authorList>
            <person name="Baroncelli R."/>
        </authorList>
    </citation>
    <scope>NUCLEOTIDE SEQUENCE</scope>
    <source>
        <strain evidence="2">M932</strain>
    </source>
</reference>
<organism evidence="2 3">
    <name type="scientific">Colletotrichum chrysophilum</name>
    <dbReference type="NCBI Taxonomy" id="1836956"/>
    <lineage>
        <taxon>Eukaryota</taxon>
        <taxon>Fungi</taxon>
        <taxon>Dikarya</taxon>
        <taxon>Ascomycota</taxon>
        <taxon>Pezizomycotina</taxon>
        <taxon>Sordariomycetes</taxon>
        <taxon>Hypocreomycetidae</taxon>
        <taxon>Glomerellales</taxon>
        <taxon>Glomerellaceae</taxon>
        <taxon>Colletotrichum</taxon>
        <taxon>Colletotrichum gloeosporioides species complex</taxon>
    </lineage>
</organism>
<accession>A0AAD9EE73</accession>
<name>A0AAD9EE73_9PEZI</name>
<keyword evidence="3" id="KW-1185">Reference proteome</keyword>
<protein>
    <submittedName>
        <fullName evidence="2">Uncharacterized protein</fullName>
    </submittedName>
</protein>
<gene>
    <name evidence="2" type="ORF">CCHR01_09398</name>
</gene>
<dbReference type="EMBL" id="JAQOWY010000185">
    <property type="protein sequence ID" value="KAK1847964.1"/>
    <property type="molecule type" value="Genomic_DNA"/>
</dbReference>
<evidence type="ECO:0000313" key="2">
    <source>
        <dbReference type="EMBL" id="KAK1847964.1"/>
    </source>
</evidence>
<evidence type="ECO:0000313" key="3">
    <source>
        <dbReference type="Proteomes" id="UP001243330"/>
    </source>
</evidence>
<sequence length="67" mass="7003">MAHESQARRPNSAGGILPRSPPNCRPVAYRGDIGVVGREGMPTFHALATGIGPDYVVTFGASVRVAI</sequence>